<comment type="pathway">
    <text evidence="1">Porphyrin-containing compound metabolism; siroheme biosynthesis; sirohydrochlorin from precorrin-2: step 1/1.</text>
</comment>
<dbReference type="EC" id="1.3.1.76" evidence="2"/>
<dbReference type="InterPro" id="IPR028161">
    <property type="entry name" value="Met8-like"/>
</dbReference>
<comment type="catalytic activity">
    <reaction evidence="6">
        <text>precorrin-2 + NAD(+) = sirohydrochlorin + NADH + 2 H(+)</text>
        <dbReference type="Rhea" id="RHEA:15613"/>
        <dbReference type="ChEBI" id="CHEBI:15378"/>
        <dbReference type="ChEBI" id="CHEBI:57540"/>
        <dbReference type="ChEBI" id="CHEBI:57945"/>
        <dbReference type="ChEBI" id="CHEBI:58351"/>
        <dbReference type="ChEBI" id="CHEBI:58827"/>
        <dbReference type="EC" id="1.3.1.76"/>
    </reaction>
</comment>
<dbReference type="EMBL" id="SMAE01000010">
    <property type="protein sequence ID" value="TCS87576.1"/>
    <property type="molecule type" value="Genomic_DNA"/>
</dbReference>
<dbReference type="PANTHER" id="PTHR35330">
    <property type="entry name" value="SIROHEME BIOSYNTHESIS PROTEIN MET8"/>
    <property type="match status" value="1"/>
</dbReference>
<evidence type="ECO:0000256" key="1">
    <source>
        <dbReference type="ARBA" id="ARBA00005010"/>
    </source>
</evidence>
<dbReference type="UniPathway" id="UPA00262">
    <property type="reaction ID" value="UER00222"/>
</dbReference>
<evidence type="ECO:0000256" key="6">
    <source>
        <dbReference type="ARBA" id="ARBA00047561"/>
    </source>
</evidence>
<dbReference type="GO" id="GO:0004325">
    <property type="term" value="F:ferrochelatase activity"/>
    <property type="evidence" value="ECO:0007669"/>
    <property type="project" value="InterPro"/>
</dbReference>
<evidence type="ECO:0000256" key="2">
    <source>
        <dbReference type="ARBA" id="ARBA00012400"/>
    </source>
</evidence>
<comment type="caution">
    <text evidence="7">The sequence shown here is derived from an EMBL/GenBank/DDBJ whole genome shotgun (WGS) entry which is preliminary data.</text>
</comment>
<dbReference type="Gene3D" id="1.10.8.610">
    <property type="entry name" value="SirC, precorrin-2 dehydrogenase, C-terminal helical domain-like"/>
    <property type="match status" value="1"/>
</dbReference>
<dbReference type="NCBIfam" id="TIGR01470">
    <property type="entry name" value="cysG_Nterm"/>
    <property type="match status" value="1"/>
</dbReference>
<keyword evidence="3" id="KW-0560">Oxidoreductase</keyword>
<evidence type="ECO:0000313" key="7">
    <source>
        <dbReference type="EMBL" id="TCS87576.1"/>
    </source>
</evidence>
<reference evidence="7 8" key="1">
    <citation type="submission" date="2019-03" db="EMBL/GenBank/DDBJ databases">
        <title>Genomic Encyclopedia of Type Strains, Phase IV (KMG-IV): sequencing the most valuable type-strain genomes for metagenomic binning, comparative biology and taxonomic classification.</title>
        <authorList>
            <person name="Goeker M."/>
        </authorList>
    </citation>
    <scope>NUCLEOTIDE SEQUENCE [LARGE SCALE GENOMIC DNA]</scope>
    <source>
        <strain evidence="7 8">DSM 26752</strain>
    </source>
</reference>
<dbReference type="AlphaFoldDB" id="A0A4R3KS46"/>
<dbReference type="InterPro" id="IPR006367">
    <property type="entry name" value="Sirohaem_synthase_N"/>
</dbReference>
<dbReference type="SUPFAM" id="SSF51735">
    <property type="entry name" value="NAD(P)-binding Rossmann-fold domains"/>
    <property type="match status" value="1"/>
</dbReference>
<evidence type="ECO:0000313" key="8">
    <source>
        <dbReference type="Proteomes" id="UP000294567"/>
    </source>
</evidence>
<sequence>MFYPIMLDIKNRDIVVIGGGKVGYRKATNFLNFEGKVKVISEHFFTKFYELENKYDKNIILIEDTYKKEYIKGSFLVVAATSSARINERISKDCDDEEILCNVVDSLENSNFICPSFINKGDLLLAISTMGKCPFLSKKIREDLEKRYSKIDEEYIILLGKVRNIILSKYNHKKDKLLKYCLELNKEELKDFYEELIKGENI</sequence>
<keyword evidence="8" id="KW-1185">Reference proteome</keyword>
<dbReference type="Gene3D" id="3.40.50.720">
    <property type="entry name" value="NAD(P)-binding Rossmann-like Domain"/>
    <property type="match status" value="1"/>
</dbReference>
<evidence type="ECO:0000256" key="4">
    <source>
        <dbReference type="ARBA" id="ARBA00023027"/>
    </source>
</evidence>
<name>A0A4R3KS46_9FIRM</name>
<dbReference type="Proteomes" id="UP000294567">
    <property type="component" value="Unassembled WGS sequence"/>
</dbReference>
<gene>
    <name evidence="7" type="ORF">EDD65_11010</name>
</gene>
<accession>A0A4R3KS46</accession>
<dbReference type="SUPFAM" id="SSF75615">
    <property type="entry name" value="Siroheme synthase middle domains-like"/>
    <property type="match status" value="1"/>
</dbReference>
<dbReference type="GO" id="GO:0043115">
    <property type="term" value="F:precorrin-2 dehydrogenase activity"/>
    <property type="evidence" value="ECO:0007669"/>
    <property type="project" value="UniProtKB-EC"/>
</dbReference>
<proteinExistence type="predicted"/>
<dbReference type="InterPro" id="IPR042518">
    <property type="entry name" value="SirC_C"/>
</dbReference>
<dbReference type="InterPro" id="IPR036291">
    <property type="entry name" value="NAD(P)-bd_dom_sf"/>
</dbReference>
<dbReference type="OrthoDB" id="9773765at2"/>
<dbReference type="Pfam" id="PF13241">
    <property type="entry name" value="NAD_binding_7"/>
    <property type="match status" value="1"/>
</dbReference>
<keyword evidence="5" id="KW-0627">Porphyrin biosynthesis</keyword>
<keyword evidence="4" id="KW-0520">NAD</keyword>
<evidence type="ECO:0000256" key="5">
    <source>
        <dbReference type="ARBA" id="ARBA00023244"/>
    </source>
</evidence>
<dbReference type="GO" id="GO:0019354">
    <property type="term" value="P:siroheme biosynthetic process"/>
    <property type="evidence" value="ECO:0007669"/>
    <property type="project" value="UniProtKB-UniPathway"/>
</dbReference>
<dbReference type="PANTHER" id="PTHR35330:SF1">
    <property type="entry name" value="SIROHEME BIOSYNTHESIS PROTEIN MET8"/>
    <property type="match status" value="1"/>
</dbReference>
<protein>
    <recommendedName>
        <fullName evidence="2">precorrin-2 dehydrogenase</fullName>
        <ecNumber evidence="2">1.3.1.76</ecNumber>
    </recommendedName>
</protein>
<organism evidence="7 8">
    <name type="scientific">Keratinibaculum paraultunense</name>
    <dbReference type="NCBI Taxonomy" id="1278232"/>
    <lineage>
        <taxon>Bacteria</taxon>
        <taxon>Bacillati</taxon>
        <taxon>Bacillota</taxon>
        <taxon>Tissierellia</taxon>
        <taxon>Tissierellales</taxon>
        <taxon>Tepidimicrobiaceae</taxon>
        <taxon>Keratinibaculum</taxon>
    </lineage>
</organism>
<evidence type="ECO:0000256" key="3">
    <source>
        <dbReference type="ARBA" id="ARBA00023002"/>
    </source>
</evidence>
<dbReference type="RefSeq" id="WP_132028523.1">
    <property type="nucleotide sequence ID" value="NZ_CP068564.1"/>
</dbReference>